<gene>
    <name evidence="3" type="ORF">ACFQKE_11900</name>
</gene>
<dbReference type="Pfam" id="PF21476">
    <property type="entry name" value="PF0610-like_N"/>
    <property type="match status" value="1"/>
</dbReference>
<comment type="caution">
    <text evidence="3">The sequence shown here is derived from an EMBL/GenBank/DDBJ whole genome shotgun (WGS) entry which is preliminary data.</text>
</comment>
<dbReference type="PANTHER" id="PTHR40663">
    <property type="match status" value="1"/>
</dbReference>
<dbReference type="Proteomes" id="UP001596434">
    <property type="component" value="Unassembled WGS sequence"/>
</dbReference>
<dbReference type="InterPro" id="IPR011991">
    <property type="entry name" value="ArsR-like_HTH"/>
</dbReference>
<dbReference type="GeneID" id="96954364"/>
<dbReference type="SUPFAM" id="SSF46785">
    <property type="entry name" value="Winged helix' DNA-binding domain"/>
    <property type="match status" value="1"/>
</dbReference>
<name>A0ABD5ZZX0_9EURY</name>
<accession>A0ABD5ZZX0</accession>
<dbReference type="EMBL" id="JBHTAT010000001">
    <property type="protein sequence ID" value="MFC7255984.1"/>
    <property type="molecule type" value="Genomic_DNA"/>
</dbReference>
<dbReference type="InterPro" id="IPR036388">
    <property type="entry name" value="WH-like_DNA-bd_sf"/>
</dbReference>
<dbReference type="RefSeq" id="WP_379704403.1">
    <property type="nucleotide sequence ID" value="NZ_JBHTAT010000001.1"/>
</dbReference>
<dbReference type="AlphaFoldDB" id="A0ABD5ZZX0"/>
<feature type="domain" description="PF0610-like rubredoxin-like zinc beta-ribbon C-terminal" evidence="2">
    <location>
        <begin position="56"/>
        <end position="93"/>
    </location>
</feature>
<evidence type="ECO:0000259" key="1">
    <source>
        <dbReference type="Pfam" id="PF21476"/>
    </source>
</evidence>
<dbReference type="InterPro" id="IPR049159">
    <property type="entry name" value="PF0610-like_wHTH_N"/>
</dbReference>
<evidence type="ECO:0000313" key="3">
    <source>
        <dbReference type="EMBL" id="MFC7255984.1"/>
    </source>
</evidence>
<dbReference type="Gene3D" id="1.10.10.10">
    <property type="entry name" value="Winged helix-like DNA-binding domain superfamily/Winged helix DNA-binding domain"/>
    <property type="match status" value="1"/>
</dbReference>
<organism evidence="3 4">
    <name type="scientific">Haloplanus litoreus</name>
    <dbReference type="NCBI Taxonomy" id="767515"/>
    <lineage>
        <taxon>Archaea</taxon>
        <taxon>Methanobacteriati</taxon>
        <taxon>Methanobacteriota</taxon>
        <taxon>Stenosarchaea group</taxon>
        <taxon>Halobacteria</taxon>
        <taxon>Halobacteriales</taxon>
        <taxon>Haloferacaceae</taxon>
        <taxon>Haloplanus</taxon>
    </lineage>
</organism>
<evidence type="ECO:0000313" key="4">
    <source>
        <dbReference type="Proteomes" id="UP001596434"/>
    </source>
</evidence>
<keyword evidence="4" id="KW-1185">Reference proteome</keyword>
<dbReference type="InterPro" id="IPR036390">
    <property type="entry name" value="WH_DNA-bd_sf"/>
</dbReference>
<sequence>MESTTRERITAALRQDAATASELATRIGTARSAVYDHLRHVAQSLSGTDERLLVAPPTCRDCGFDGFDDPVNEPSNCPECRSENVDEPAFRIDGRRG</sequence>
<dbReference type="Pfam" id="PF23470">
    <property type="entry name" value="Zn_ribbon_PF0610"/>
    <property type="match status" value="1"/>
</dbReference>
<proteinExistence type="predicted"/>
<evidence type="ECO:0000259" key="2">
    <source>
        <dbReference type="Pfam" id="PF23470"/>
    </source>
</evidence>
<dbReference type="PANTHER" id="PTHR40663:SF2">
    <property type="entry name" value="TRANSCRIPTIONAL REGULATOR"/>
    <property type="match status" value="1"/>
</dbReference>
<dbReference type="InterPro" id="IPR057022">
    <property type="entry name" value="PF0610-like_Zn_ribbon_C"/>
</dbReference>
<feature type="domain" description="PF0610-like winged HTH N-terminal" evidence="1">
    <location>
        <begin position="4"/>
        <end position="53"/>
    </location>
</feature>
<dbReference type="InterPro" id="IPR038767">
    <property type="entry name" value="PF0610-like"/>
</dbReference>
<reference evidence="3 4" key="1">
    <citation type="journal article" date="2019" name="Int. J. Syst. Evol. Microbiol.">
        <title>The Global Catalogue of Microorganisms (GCM) 10K type strain sequencing project: providing services to taxonomists for standard genome sequencing and annotation.</title>
        <authorList>
            <consortium name="The Broad Institute Genomics Platform"/>
            <consortium name="The Broad Institute Genome Sequencing Center for Infectious Disease"/>
            <person name="Wu L."/>
            <person name="Ma J."/>
        </authorList>
    </citation>
    <scope>NUCLEOTIDE SEQUENCE [LARGE SCALE GENOMIC DNA]</scope>
    <source>
        <strain evidence="3 4">GX21</strain>
    </source>
</reference>
<dbReference type="CDD" id="cd00090">
    <property type="entry name" value="HTH_ARSR"/>
    <property type="match status" value="1"/>
</dbReference>
<protein>
    <submittedName>
        <fullName evidence="3">Transcriptional regulator</fullName>
    </submittedName>
</protein>